<evidence type="ECO:0000313" key="4">
    <source>
        <dbReference type="EMBL" id="KAJ6240184.1"/>
    </source>
</evidence>
<dbReference type="Proteomes" id="UP001150062">
    <property type="component" value="Unassembled WGS sequence"/>
</dbReference>
<reference evidence="4" key="1">
    <citation type="submission" date="2022-08" db="EMBL/GenBank/DDBJ databases">
        <title>Novel sulfate-reducing endosymbionts in the free-living metamonad Anaeramoeba.</title>
        <authorList>
            <person name="Jerlstrom-Hultqvist J."/>
            <person name="Cepicka I."/>
            <person name="Gallot-Lavallee L."/>
            <person name="Salas-Leiva D."/>
            <person name="Curtis B.A."/>
            <person name="Zahonova K."/>
            <person name="Pipaliya S."/>
            <person name="Dacks J."/>
            <person name="Roger A.J."/>
        </authorList>
    </citation>
    <scope>NUCLEOTIDE SEQUENCE</scope>
    <source>
        <strain evidence="4">Schooner1</strain>
    </source>
</reference>
<name>A0ABQ8Y7C2_9EUKA</name>
<keyword evidence="1" id="KW-0472">Membrane</keyword>
<feature type="transmembrane region" description="Helical" evidence="1">
    <location>
        <begin position="372"/>
        <end position="395"/>
    </location>
</feature>
<feature type="signal peptide" evidence="2">
    <location>
        <begin position="1"/>
        <end position="20"/>
    </location>
</feature>
<dbReference type="Gene3D" id="2.60.40.770">
    <property type="match status" value="1"/>
</dbReference>
<keyword evidence="1" id="KW-0812">Transmembrane</keyword>
<evidence type="ECO:0000313" key="5">
    <source>
        <dbReference type="Proteomes" id="UP001150062"/>
    </source>
</evidence>
<proteinExistence type="predicted"/>
<evidence type="ECO:0000259" key="3">
    <source>
        <dbReference type="SMART" id="SM00737"/>
    </source>
</evidence>
<evidence type="ECO:0000256" key="1">
    <source>
        <dbReference type="SAM" id="Phobius"/>
    </source>
</evidence>
<keyword evidence="5" id="KW-1185">Reference proteome</keyword>
<dbReference type="Pfam" id="PF02221">
    <property type="entry name" value="E1_DerP2_DerF2"/>
    <property type="match status" value="1"/>
</dbReference>
<dbReference type="SUPFAM" id="SSF81296">
    <property type="entry name" value="E set domains"/>
    <property type="match status" value="1"/>
</dbReference>
<protein>
    <submittedName>
        <fullName evidence="4">Phosphatidylglycerol/phosphatidylinositol transfer protein</fullName>
    </submittedName>
</protein>
<organism evidence="4 5">
    <name type="scientific">Anaeramoeba flamelloides</name>
    <dbReference type="NCBI Taxonomy" id="1746091"/>
    <lineage>
        <taxon>Eukaryota</taxon>
        <taxon>Metamonada</taxon>
        <taxon>Anaeramoebidae</taxon>
        <taxon>Anaeramoeba</taxon>
    </lineage>
</organism>
<dbReference type="InterPro" id="IPR014756">
    <property type="entry name" value="Ig_E-set"/>
</dbReference>
<dbReference type="SMART" id="SM00737">
    <property type="entry name" value="ML"/>
    <property type="match status" value="1"/>
</dbReference>
<comment type="caution">
    <text evidence="4">The sequence shown here is derived from an EMBL/GenBank/DDBJ whole genome shotgun (WGS) entry which is preliminary data.</text>
</comment>
<dbReference type="InterPro" id="IPR003172">
    <property type="entry name" value="ML_dom"/>
</dbReference>
<dbReference type="EMBL" id="JAOAOG010000213">
    <property type="protein sequence ID" value="KAJ6240184.1"/>
    <property type="molecule type" value="Genomic_DNA"/>
</dbReference>
<feature type="chain" id="PRO_5045673313" evidence="2">
    <location>
        <begin position="21"/>
        <end position="407"/>
    </location>
</feature>
<evidence type="ECO:0000256" key="2">
    <source>
        <dbReference type="SAM" id="SignalP"/>
    </source>
</evidence>
<gene>
    <name evidence="4" type="ORF">M0813_24527</name>
</gene>
<sequence length="407" mass="46722">MKNFLCFIFILFLFVAGSDCSVYFNNCHESNSNIALTDFVLLPNTDPQIGTTYHFTTEIEIHNNEVVDAQIRILIFYRDLNDDPLLNTTADFCSSEFFDCPLKKGKHIYKSKNLTIPYIYTGKYRIEMKFYEDNVQTGCMEWIATISDKPNPPKRPCLYESYIKFSEIAHGYAQFDYPLVSERNEGGYLQVGDLGQFFKSKRGVFSNFDGSDDNTFGKEAKFSEFNWCINTTSSDVITYNLTKEFTYVGDFWIGSKANKLSTWDDFYMRGNIYLTGNWSLKTNQMLNMSGEINVSPGLSIPTNWDVPISYGKLNPIPFKYSYEEDVVLLQKSKYICQCEIDICGVCGGDNSTCPSPTPKPTKKSSDDKKFNYILLVEILVPIMALIIIVLIILIIKRRYSHNKYSEL</sequence>
<feature type="domain" description="MD-2-related lipid-recognition" evidence="3">
    <location>
        <begin position="24"/>
        <end position="144"/>
    </location>
</feature>
<accession>A0ABQ8Y7C2</accession>
<keyword evidence="2" id="KW-0732">Signal</keyword>
<keyword evidence="1" id="KW-1133">Transmembrane helix</keyword>